<gene>
    <name evidence="1" type="ORF">KI387_025532</name>
</gene>
<organism evidence="1 2">
    <name type="scientific">Taxus chinensis</name>
    <name type="common">Chinese yew</name>
    <name type="synonym">Taxus wallichiana var. chinensis</name>
    <dbReference type="NCBI Taxonomy" id="29808"/>
    <lineage>
        <taxon>Eukaryota</taxon>
        <taxon>Viridiplantae</taxon>
        <taxon>Streptophyta</taxon>
        <taxon>Embryophyta</taxon>
        <taxon>Tracheophyta</taxon>
        <taxon>Spermatophyta</taxon>
        <taxon>Pinopsida</taxon>
        <taxon>Pinidae</taxon>
        <taxon>Conifers II</taxon>
        <taxon>Cupressales</taxon>
        <taxon>Taxaceae</taxon>
        <taxon>Taxus</taxon>
    </lineage>
</organism>
<dbReference type="EMBL" id="JAHRHJ020000006">
    <property type="protein sequence ID" value="KAH9310497.1"/>
    <property type="molecule type" value="Genomic_DNA"/>
</dbReference>
<evidence type="ECO:0000313" key="1">
    <source>
        <dbReference type="EMBL" id="KAH9310497.1"/>
    </source>
</evidence>
<feature type="non-terminal residue" evidence="1">
    <location>
        <position position="1"/>
    </location>
</feature>
<evidence type="ECO:0000313" key="2">
    <source>
        <dbReference type="Proteomes" id="UP000824469"/>
    </source>
</evidence>
<accession>A0AA38FU62</accession>
<dbReference type="AlphaFoldDB" id="A0AA38FU62"/>
<dbReference type="Proteomes" id="UP000824469">
    <property type="component" value="Unassembled WGS sequence"/>
</dbReference>
<reference evidence="1 2" key="1">
    <citation type="journal article" date="2021" name="Nat. Plants">
        <title>The Taxus genome provides insights into paclitaxel biosynthesis.</title>
        <authorList>
            <person name="Xiong X."/>
            <person name="Gou J."/>
            <person name="Liao Q."/>
            <person name="Li Y."/>
            <person name="Zhou Q."/>
            <person name="Bi G."/>
            <person name="Li C."/>
            <person name="Du R."/>
            <person name="Wang X."/>
            <person name="Sun T."/>
            <person name="Guo L."/>
            <person name="Liang H."/>
            <person name="Lu P."/>
            <person name="Wu Y."/>
            <person name="Zhang Z."/>
            <person name="Ro D.K."/>
            <person name="Shang Y."/>
            <person name="Huang S."/>
            <person name="Yan J."/>
        </authorList>
    </citation>
    <scope>NUCLEOTIDE SEQUENCE [LARGE SCALE GENOMIC DNA]</scope>
    <source>
        <strain evidence="1">Ta-2019</strain>
    </source>
</reference>
<proteinExistence type="predicted"/>
<keyword evidence="2" id="KW-1185">Reference proteome</keyword>
<comment type="caution">
    <text evidence="1">The sequence shown here is derived from an EMBL/GenBank/DDBJ whole genome shotgun (WGS) entry which is preliminary data.</text>
</comment>
<protein>
    <submittedName>
        <fullName evidence="1">Uncharacterized protein</fullName>
    </submittedName>
</protein>
<name>A0AA38FU62_TAXCH</name>
<sequence length="118" mass="12787">ARRILKRKSEHDTDKYSAQSVLVIEDHPEIKCLEDHSGSEVNILVDQRLSRSKHSPAVGHMQIIRPHKQISALKNKLPSGPSHGGVGNAYVNAGGVKSGWRLLKNKLPSGPSRGGVGN</sequence>